<keyword evidence="3" id="KW-1185">Reference proteome</keyword>
<dbReference type="GeneID" id="94433887"/>
<evidence type="ECO:0000256" key="1">
    <source>
        <dbReference type="ARBA" id="ARBA00049360"/>
    </source>
</evidence>
<proteinExistence type="predicted"/>
<dbReference type="Pfam" id="PF00022">
    <property type="entry name" value="Actin"/>
    <property type="match status" value="1"/>
</dbReference>
<protein>
    <submittedName>
        <fullName evidence="2">Actin-related protein arp1</fullName>
    </submittedName>
</protein>
<evidence type="ECO:0000313" key="2">
    <source>
        <dbReference type="EMBL" id="PHJ15616.1"/>
    </source>
</evidence>
<dbReference type="OrthoDB" id="436844at2759"/>
<comment type="catalytic activity">
    <reaction evidence="1">
        <text>ATP + H2O = ADP + phosphate + H(+)</text>
        <dbReference type="Rhea" id="RHEA:13065"/>
        <dbReference type="ChEBI" id="CHEBI:15377"/>
        <dbReference type="ChEBI" id="CHEBI:15378"/>
        <dbReference type="ChEBI" id="CHEBI:30616"/>
        <dbReference type="ChEBI" id="CHEBI:43474"/>
        <dbReference type="ChEBI" id="CHEBI:456216"/>
    </reaction>
</comment>
<name>A0A2C6KH00_9APIC</name>
<dbReference type="Proteomes" id="UP000221165">
    <property type="component" value="Unassembled WGS sequence"/>
</dbReference>
<dbReference type="Gene3D" id="3.90.640.10">
    <property type="entry name" value="Actin, Chain A, domain 4"/>
    <property type="match status" value="1"/>
</dbReference>
<gene>
    <name evidence="2" type="ORF">CSUI_010573</name>
</gene>
<dbReference type="Gene3D" id="3.30.420.40">
    <property type="match status" value="1"/>
</dbReference>
<dbReference type="SUPFAM" id="SSF53067">
    <property type="entry name" value="Actin-like ATPase domain"/>
    <property type="match status" value="1"/>
</dbReference>
<accession>A0A2C6KH00</accession>
<comment type="caution">
    <text evidence="2">The sequence shown here is derived from an EMBL/GenBank/DDBJ whole genome shotgun (WGS) entry which is preliminary data.</text>
</comment>
<sequence length="80" mass="8758">MFVSAQPILALYSSGRTTGVVLDSGDGVTHAVPVYEGFSLSHAIMRSDVAGRDITNYLSLLLRRAGHIFHTSVRIDQRKQ</sequence>
<dbReference type="InterPro" id="IPR004000">
    <property type="entry name" value="Actin"/>
</dbReference>
<dbReference type="EMBL" id="MIGC01007767">
    <property type="protein sequence ID" value="PHJ15616.1"/>
    <property type="molecule type" value="Genomic_DNA"/>
</dbReference>
<dbReference type="RefSeq" id="XP_067917348.1">
    <property type="nucleotide sequence ID" value="XM_068070676.1"/>
</dbReference>
<dbReference type="PANTHER" id="PTHR11937">
    <property type="entry name" value="ACTIN"/>
    <property type="match status" value="1"/>
</dbReference>
<evidence type="ECO:0000313" key="3">
    <source>
        <dbReference type="Proteomes" id="UP000221165"/>
    </source>
</evidence>
<dbReference type="InterPro" id="IPR043129">
    <property type="entry name" value="ATPase_NBD"/>
</dbReference>
<reference evidence="2 3" key="1">
    <citation type="journal article" date="2017" name="Int. J. Parasitol.">
        <title>The genome of the protozoan parasite Cystoisospora suis and a reverse vaccinology approach to identify vaccine candidates.</title>
        <authorList>
            <person name="Palmieri N."/>
            <person name="Shrestha A."/>
            <person name="Ruttkowski B."/>
            <person name="Beck T."/>
            <person name="Vogl C."/>
            <person name="Tomley F."/>
            <person name="Blake D.P."/>
            <person name="Joachim A."/>
        </authorList>
    </citation>
    <scope>NUCLEOTIDE SEQUENCE [LARGE SCALE GENOMIC DNA]</scope>
    <source>
        <strain evidence="2 3">Wien I</strain>
    </source>
</reference>
<organism evidence="2 3">
    <name type="scientific">Cystoisospora suis</name>
    <dbReference type="NCBI Taxonomy" id="483139"/>
    <lineage>
        <taxon>Eukaryota</taxon>
        <taxon>Sar</taxon>
        <taxon>Alveolata</taxon>
        <taxon>Apicomplexa</taxon>
        <taxon>Conoidasida</taxon>
        <taxon>Coccidia</taxon>
        <taxon>Eucoccidiorida</taxon>
        <taxon>Eimeriorina</taxon>
        <taxon>Sarcocystidae</taxon>
        <taxon>Cystoisospora</taxon>
    </lineage>
</organism>
<dbReference type="AlphaFoldDB" id="A0A2C6KH00"/>
<dbReference type="VEuPathDB" id="ToxoDB:CSUI_010573"/>